<sequence>MSIRRPEDMHAVFNERFNEGDLDGLLALYEPNAKLAPQPGQEVQGREAIRTALQGFLALKPRMDLTTRYVLEAGDMAVLSGQWKLTGTGPDGSAVEMGGKSVEVLRRQPDGTWLYVLDLPFGAD</sequence>
<name>A0AA86MXS3_9BACT</name>
<accession>A0AA86MXS3</accession>
<reference evidence="2" key="1">
    <citation type="submission" date="2022-10" db="EMBL/GenBank/DDBJ databases">
        <authorList>
            <person name="Koch H."/>
        </authorList>
    </citation>
    <scope>NUCLEOTIDE SEQUENCE</scope>
    <source>
        <strain evidence="2">DNF</strain>
    </source>
</reference>
<keyword evidence="3" id="KW-1185">Reference proteome</keyword>
<dbReference type="InterPro" id="IPR037401">
    <property type="entry name" value="SnoaL-like"/>
</dbReference>
<gene>
    <name evidence="2" type="ORF">DNFV4_01451</name>
</gene>
<organism evidence="2 3">
    <name type="scientific">Nitrospira tepida</name>
    <dbReference type="NCBI Taxonomy" id="2973512"/>
    <lineage>
        <taxon>Bacteria</taxon>
        <taxon>Pseudomonadati</taxon>
        <taxon>Nitrospirota</taxon>
        <taxon>Nitrospiria</taxon>
        <taxon>Nitrospirales</taxon>
        <taxon>Nitrospiraceae</taxon>
        <taxon>Nitrospira</taxon>
    </lineage>
</organism>
<dbReference type="Gene3D" id="3.10.450.50">
    <property type="match status" value="1"/>
</dbReference>
<evidence type="ECO:0000313" key="2">
    <source>
        <dbReference type="EMBL" id="CAI4031019.1"/>
    </source>
</evidence>
<proteinExistence type="predicted"/>
<dbReference type="AlphaFoldDB" id="A0AA86MXS3"/>
<dbReference type="EMBL" id="OX365700">
    <property type="protein sequence ID" value="CAI4031019.1"/>
    <property type="molecule type" value="Genomic_DNA"/>
</dbReference>
<dbReference type="RefSeq" id="WP_289267983.1">
    <property type="nucleotide sequence ID" value="NZ_OX365700.1"/>
</dbReference>
<feature type="domain" description="SnoaL-like" evidence="1">
    <location>
        <begin position="13"/>
        <end position="113"/>
    </location>
</feature>
<dbReference type="Proteomes" id="UP001179121">
    <property type="component" value="Chromosome"/>
</dbReference>
<dbReference type="SUPFAM" id="SSF54427">
    <property type="entry name" value="NTF2-like"/>
    <property type="match status" value="1"/>
</dbReference>
<evidence type="ECO:0000313" key="3">
    <source>
        <dbReference type="Proteomes" id="UP001179121"/>
    </source>
</evidence>
<evidence type="ECO:0000259" key="1">
    <source>
        <dbReference type="Pfam" id="PF12680"/>
    </source>
</evidence>
<dbReference type="KEGG" id="nti:DNFV4_01451"/>
<dbReference type="Pfam" id="PF12680">
    <property type="entry name" value="SnoaL_2"/>
    <property type="match status" value="1"/>
</dbReference>
<protein>
    <recommendedName>
        <fullName evidence="1">SnoaL-like domain-containing protein</fullName>
    </recommendedName>
</protein>
<dbReference type="InterPro" id="IPR032710">
    <property type="entry name" value="NTF2-like_dom_sf"/>
</dbReference>